<reference evidence="1" key="1">
    <citation type="journal article" date="2023" name="Mol. Phylogenet. Evol.">
        <title>Genome-scale phylogeny and comparative genomics of the fungal order Sordariales.</title>
        <authorList>
            <person name="Hensen N."/>
            <person name="Bonometti L."/>
            <person name="Westerberg I."/>
            <person name="Brannstrom I.O."/>
            <person name="Guillou S."/>
            <person name="Cros-Aarteil S."/>
            <person name="Calhoun S."/>
            <person name="Haridas S."/>
            <person name="Kuo A."/>
            <person name="Mondo S."/>
            <person name="Pangilinan J."/>
            <person name="Riley R."/>
            <person name="LaButti K."/>
            <person name="Andreopoulos B."/>
            <person name="Lipzen A."/>
            <person name="Chen C."/>
            <person name="Yan M."/>
            <person name="Daum C."/>
            <person name="Ng V."/>
            <person name="Clum A."/>
            <person name="Steindorff A."/>
            <person name="Ohm R.A."/>
            <person name="Martin F."/>
            <person name="Silar P."/>
            <person name="Natvig D.O."/>
            <person name="Lalanne C."/>
            <person name="Gautier V."/>
            <person name="Ament-Velasquez S.L."/>
            <person name="Kruys A."/>
            <person name="Hutchinson M.I."/>
            <person name="Powell A.J."/>
            <person name="Barry K."/>
            <person name="Miller A.N."/>
            <person name="Grigoriev I.V."/>
            <person name="Debuchy R."/>
            <person name="Gladieux P."/>
            <person name="Hiltunen Thoren M."/>
            <person name="Johannesson H."/>
        </authorList>
    </citation>
    <scope>NUCLEOTIDE SEQUENCE</scope>
    <source>
        <strain evidence="1">PSN293</strain>
    </source>
</reference>
<dbReference type="Proteomes" id="UP001301769">
    <property type="component" value="Unassembled WGS sequence"/>
</dbReference>
<organism evidence="1 2">
    <name type="scientific">Rhypophila decipiens</name>
    <dbReference type="NCBI Taxonomy" id="261697"/>
    <lineage>
        <taxon>Eukaryota</taxon>
        <taxon>Fungi</taxon>
        <taxon>Dikarya</taxon>
        <taxon>Ascomycota</taxon>
        <taxon>Pezizomycotina</taxon>
        <taxon>Sordariomycetes</taxon>
        <taxon>Sordariomycetidae</taxon>
        <taxon>Sordariales</taxon>
        <taxon>Naviculisporaceae</taxon>
        <taxon>Rhypophila</taxon>
    </lineage>
</organism>
<protein>
    <submittedName>
        <fullName evidence="1">Uncharacterized protein</fullName>
    </submittedName>
</protein>
<evidence type="ECO:0000313" key="2">
    <source>
        <dbReference type="Proteomes" id="UP001301769"/>
    </source>
</evidence>
<evidence type="ECO:0000313" key="1">
    <source>
        <dbReference type="EMBL" id="KAK4209396.1"/>
    </source>
</evidence>
<proteinExistence type="predicted"/>
<dbReference type="EMBL" id="MU858206">
    <property type="protein sequence ID" value="KAK4209396.1"/>
    <property type="molecule type" value="Genomic_DNA"/>
</dbReference>
<accession>A0AAN6XZC6</accession>
<comment type="caution">
    <text evidence="1">The sequence shown here is derived from an EMBL/GenBank/DDBJ whole genome shotgun (WGS) entry which is preliminary data.</text>
</comment>
<dbReference type="AlphaFoldDB" id="A0AAN6XZC6"/>
<keyword evidence="2" id="KW-1185">Reference proteome</keyword>
<name>A0AAN6XZC6_9PEZI</name>
<gene>
    <name evidence="1" type="ORF">QBC37DRAFT_404351</name>
</gene>
<sequence>MLSKGTSTAETFDGLGDGTLKDLDNEHSRRHRELKTYLEDVLRIQQVKDVSLYSCHGKAESGTLALTWAEWKARGWDWAIEKVNMDHIEAGNIWFPRSVAEGDVRPNTRGDIPWSNIWVARLKDVARGCSPSP</sequence>
<reference evidence="1" key="2">
    <citation type="submission" date="2023-05" db="EMBL/GenBank/DDBJ databases">
        <authorList>
            <consortium name="Lawrence Berkeley National Laboratory"/>
            <person name="Steindorff A."/>
            <person name="Hensen N."/>
            <person name="Bonometti L."/>
            <person name="Westerberg I."/>
            <person name="Brannstrom I.O."/>
            <person name="Guillou S."/>
            <person name="Cros-Aarteil S."/>
            <person name="Calhoun S."/>
            <person name="Haridas S."/>
            <person name="Kuo A."/>
            <person name="Mondo S."/>
            <person name="Pangilinan J."/>
            <person name="Riley R."/>
            <person name="Labutti K."/>
            <person name="Andreopoulos B."/>
            <person name="Lipzen A."/>
            <person name="Chen C."/>
            <person name="Yanf M."/>
            <person name="Daum C."/>
            <person name="Ng V."/>
            <person name="Clum A."/>
            <person name="Ohm R."/>
            <person name="Martin F."/>
            <person name="Silar P."/>
            <person name="Natvig D."/>
            <person name="Lalanne C."/>
            <person name="Gautier V."/>
            <person name="Ament-Velasquez S.L."/>
            <person name="Kruys A."/>
            <person name="Hutchinson M.I."/>
            <person name="Powell A.J."/>
            <person name="Barry K."/>
            <person name="Miller A.N."/>
            <person name="Grigoriev I.V."/>
            <person name="Debuchy R."/>
            <person name="Gladieux P."/>
            <person name="Thoren M.H."/>
            <person name="Johannesson H."/>
        </authorList>
    </citation>
    <scope>NUCLEOTIDE SEQUENCE</scope>
    <source>
        <strain evidence="1">PSN293</strain>
    </source>
</reference>